<dbReference type="Gene3D" id="2.10.10.20">
    <property type="entry name" value="Carbohydrate-binding module superfamily 5/12"/>
    <property type="match status" value="2"/>
</dbReference>
<dbReference type="GO" id="GO:0030246">
    <property type="term" value="F:carbohydrate binding"/>
    <property type="evidence" value="ECO:0007669"/>
    <property type="project" value="InterPro"/>
</dbReference>
<evidence type="ECO:0000256" key="1">
    <source>
        <dbReference type="ARBA" id="ARBA00022801"/>
    </source>
</evidence>
<dbReference type="InterPro" id="IPR003610">
    <property type="entry name" value="CBM5/12"/>
</dbReference>
<accession>A0A6J5YH24</accession>
<organism evidence="5">
    <name type="scientific">freshwater metagenome</name>
    <dbReference type="NCBI Taxonomy" id="449393"/>
    <lineage>
        <taxon>unclassified sequences</taxon>
        <taxon>metagenomes</taxon>
        <taxon>ecological metagenomes</taxon>
    </lineage>
</organism>
<feature type="domain" description="Chitin-binding type-3" evidence="4">
    <location>
        <begin position="477"/>
        <end position="521"/>
    </location>
</feature>
<dbReference type="SUPFAM" id="SSF51445">
    <property type="entry name" value="(Trans)glycosidases"/>
    <property type="match status" value="1"/>
</dbReference>
<dbReference type="PANTHER" id="PTHR42976">
    <property type="entry name" value="BIFUNCTIONAL CHITINASE/LYSOZYME-RELATED"/>
    <property type="match status" value="1"/>
</dbReference>
<dbReference type="SMART" id="SM00495">
    <property type="entry name" value="ChtBD3"/>
    <property type="match status" value="2"/>
</dbReference>
<evidence type="ECO:0000256" key="2">
    <source>
        <dbReference type="SAM" id="MobiDB-lite"/>
    </source>
</evidence>
<keyword evidence="3" id="KW-1133">Transmembrane helix</keyword>
<feature type="transmembrane region" description="Helical" evidence="3">
    <location>
        <begin position="31"/>
        <end position="50"/>
    </location>
</feature>
<dbReference type="InterPro" id="IPR052750">
    <property type="entry name" value="GH18_Chitinase"/>
</dbReference>
<name>A0A6J5YH24_9ZZZZ</name>
<keyword evidence="3" id="KW-0812">Transmembrane</keyword>
<reference evidence="5" key="1">
    <citation type="submission" date="2020-05" db="EMBL/GenBank/DDBJ databases">
        <authorList>
            <person name="Chiriac C."/>
            <person name="Salcher M."/>
            <person name="Ghai R."/>
            <person name="Kavagutti S V."/>
        </authorList>
    </citation>
    <scope>NUCLEOTIDE SEQUENCE</scope>
</reference>
<dbReference type="GO" id="GO:0005975">
    <property type="term" value="P:carbohydrate metabolic process"/>
    <property type="evidence" value="ECO:0007669"/>
    <property type="project" value="InterPro"/>
</dbReference>
<dbReference type="EMBL" id="CAEMXZ010000068">
    <property type="protein sequence ID" value="CAB4323751.1"/>
    <property type="molecule type" value="Genomic_DNA"/>
</dbReference>
<evidence type="ECO:0000256" key="3">
    <source>
        <dbReference type="SAM" id="Phobius"/>
    </source>
</evidence>
<dbReference type="InterPro" id="IPR017853">
    <property type="entry name" value="GH"/>
</dbReference>
<keyword evidence="3" id="KW-0472">Membrane</keyword>
<dbReference type="CDD" id="cd06543">
    <property type="entry name" value="GH18_PF-ChiA-like"/>
    <property type="match status" value="1"/>
</dbReference>
<dbReference type="InterPro" id="IPR036573">
    <property type="entry name" value="CBM_sf_5/12"/>
</dbReference>
<feature type="region of interest" description="Disordered" evidence="2">
    <location>
        <begin position="1"/>
        <end position="21"/>
    </location>
</feature>
<feature type="domain" description="Chitin-binding type-3" evidence="4">
    <location>
        <begin position="408"/>
        <end position="452"/>
    </location>
</feature>
<dbReference type="GO" id="GO:0005576">
    <property type="term" value="C:extracellular region"/>
    <property type="evidence" value="ECO:0007669"/>
    <property type="project" value="InterPro"/>
</dbReference>
<proteinExistence type="predicted"/>
<dbReference type="Gene3D" id="3.20.20.80">
    <property type="entry name" value="Glycosidases"/>
    <property type="match status" value="1"/>
</dbReference>
<sequence>MSDQSSSPSAIGVPAADPGSTKPRSFSFVRVFLAVLLIATSGVAGGFIAMRVSENRTDSSAPQWFAPYVDVTLTPTYEFQDPGTNDSLNVVLSFIVGSKNDGCSPSWGATYSLDEADQQLDLERRIVRQRQRGGDVIVSFGGAINQELAVACTNLETLTAAYAEVVNHYDLSLIDLDLEGTTLANVTANTRRAEALAAVQKARRDAGEDLAIWLTLPVAPDGLDSEAVATIDATLAGGVDLAGVNLLTMDYGSSRRSSVSFVDASTAAADSAFEVLNRAYRRAGVSLTSAEVWQRIGMTPMIGQNDTIADRLDIEGARALHKWSRSRGVGRMSMWSANRDTACGGNILDTVVNNNCSGVDQEPGQFAAVLGASAIEISTELATTAASPEQRGAQADPSEVASNDNLPYDEWRKRREYDIDEKVVWDGVVYEAKWWTVGDPPDAIVDHDWDSPWRVLGPVLDDEPPLPPPVTIPPNTFPTWNVESTYYAGDRVQLDGLGFKAKWWTRGDIPTAEPDNEWENPWEPIDSASIVVTSK</sequence>
<dbReference type="GO" id="GO:0004553">
    <property type="term" value="F:hydrolase activity, hydrolyzing O-glycosyl compounds"/>
    <property type="evidence" value="ECO:0007669"/>
    <property type="project" value="InterPro"/>
</dbReference>
<dbReference type="PANTHER" id="PTHR42976:SF1">
    <property type="entry name" value="GH18 DOMAIN-CONTAINING PROTEIN-RELATED"/>
    <property type="match status" value="1"/>
</dbReference>
<dbReference type="AlphaFoldDB" id="A0A6J5YH24"/>
<dbReference type="SUPFAM" id="SSF51055">
    <property type="entry name" value="Carbohydrate binding domain"/>
    <property type="match status" value="2"/>
</dbReference>
<evidence type="ECO:0000313" key="5">
    <source>
        <dbReference type="EMBL" id="CAB4323751.1"/>
    </source>
</evidence>
<keyword evidence="1" id="KW-0378">Hydrolase</keyword>
<protein>
    <submittedName>
        <fullName evidence="5">Unannotated protein</fullName>
    </submittedName>
</protein>
<dbReference type="CDD" id="cd12215">
    <property type="entry name" value="ChiC_BD"/>
    <property type="match status" value="2"/>
</dbReference>
<gene>
    <name evidence="5" type="ORF">UFOPK1392_01510</name>
</gene>
<evidence type="ECO:0000259" key="4">
    <source>
        <dbReference type="SMART" id="SM00495"/>
    </source>
</evidence>
<feature type="region of interest" description="Disordered" evidence="2">
    <location>
        <begin position="384"/>
        <end position="404"/>
    </location>
</feature>